<feature type="region of interest" description="Disordered" evidence="1">
    <location>
        <begin position="431"/>
        <end position="492"/>
    </location>
</feature>
<reference evidence="2 3" key="1">
    <citation type="submission" date="2024-08" db="EMBL/GenBank/DDBJ databases">
        <title>Gnathostoma spinigerum genome.</title>
        <authorList>
            <person name="Gonzalez-Bertolin B."/>
            <person name="Monzon S."/>
            <person name="Zaballos A."/>
            <person name="Jimenez P."/>
            <person name="Dekumyoy P."/>
            <person name="Varona S."/>
            <person name="Cuesta I."/>
            <person name="Sumanam S."/>
            <person name="Adisakwattana P."/>
            <person name="Gasser R.B."/>
            <person name="Hernandez-Gonzalez A."/>
            <person name="Young N.D."/>
            <person name="Perteguer M.J."/>
        </authorList>
    </citation>
    <scope>NUCLEOTIDE SEQUENCE [LARGE SCALE GENOMIC DNA]</scope>
    <source>
        <strain evidence="2">AL3</strain>
        <tissue evidence="2">Liver</tissue>
    </source>
</reference>
<proteinExistence type="predicted"/>
<evidence type="ECO:0000313" key="3">
    <source>
        <dbReference type="Proteomes" id="UP001608902"/>
    </source>
</evidence>
<dbReference type="PANTHER" id="PTHR23330">
    <property type="entry name" value="P300 TRANSCRIPTIONAL COFACTOR JMY-RELATED"/>
    <property type="match status" value="1"/>
</dbReference>
<feature type="region of interest" description="Disordered" evidence="1">
    <location>
        <begin position="65"/>
        <end position="120"/>
    </location>
</feature>
<dbReference type="PANTHER" id="PTHR23330:SF9">
    <property type="entry name" value="PROLINE-RICH PROTEIN 11"/>
    <property type="match status" value="1"/>
</dbReference>
<feature type="compositionally biased region" description="Basic and acidic residues" evidence="1">
    <location>
        <begin position="298"/>
        <end position="317"/>
    </location>
</feature>
<feature type="compositionally biased region" description="Basic and acidic residues" evidence="1">
    <location>
        <begin position="473"/>
        <end position="492"/>
    </location>
</feature>
<evidence type="ECO:0000313" key="2">
    <source>
        <dbReference type="EMBL" id="MFH4973301.1"/>
    </source>
</evidence>
<name>A0ABD6E7F0_9BILA</name>
<gene>
    <name evidence="2" type="ORF">AB6A40_000010</name>
</gene>
<protein>
    <submittedName>
        <fullName evidence="2">Uncharacterized protein</fullName>
    </submittedName>
</protein>
<feature type="compositionally biased region" description="Pro residues" evidence="1">
    <location>
        <begin position="330"/>
        <end position="340"/>
    </location>
</feature>
<keyword evidence="3" id="KW-1185">Reference proteome</keyword>
<feature type="region of interest" description="Disordered" evidence="1">
    <location>
        <begin position="276"/>
        <end position="385"/>
    </location>
</feature>
<accession>A0ABD6E7F0</accession>
<feature type="compositionally biased region" description="Polar residues" evidence="1">
    <location>
        <begin position="374"/>
        <end position="385"/>
    </location>
</feature>
<feature type="compositionally biased region" description="Polar residues" evidence="1">
    <location>
        <begin position="72"/>
        <end position="81"/>
    </location>
</feature>
<dbReference type="EMBL" id="JBGFUD010000002">
    <property type="protein sequence ID" value="MFH4973301.1"/>
    <property type="molecule type" value="Genomic_DNA"/>
</dbReference>
<evidence type="ECO:0000256" key="1">
    <source>
        <dbReference type="SAM" id="MobiDB-lite"/>
    </source>
</evidence>
<sequence length="569" mass="62881">MEQPSIETLTALLPTDTLPEAIDGVSNTASGQPQSIRIPDVFVPTYRPPLPLLIADQYLHSIPEEESDDLRSQSSASTQRVPSAARCTSTPTGIPPPPPPLPPPPTPPPPTSSPPSLEITGNIDKSAYISNTSSDCHRSLDLIALGLRSIDSDSSDSATTDRASRIDDQFQSTKVEQRRSISMTDRDRDQAEILVSHPRCSSFAISTNYSAAPTATITEDRSEDLSLDSTSISFDQSHDSNLDQSLCSNPVDESAIMARNVISSSGVPILISVDRGSKRVSTQSGSENNTRITSATNGDRRSIIVRHNDDDNNDGDHGQNPSMGDQLRPPSRPPPPPPVTIPIATNLPTSNPTTPKLNTSTHSANDSTAKRVPNETSVVHQMSTPEQWTTTREVYTKRFYETIESEEPFRQQTYIEPSFGCRTNEETYKRDSGIRRDMSESPVELLPPPPPSFTPFNILSSSQKSYRMPSVSKDSDISRDEQEVQRSDVRSRSTVREIPVYKTSGSSSLPSTAAAVEYRTSTTPWGDNYQQQEYYRKEVFHYVFLNSVQYFFIHKIRLESVGHRHHAHV</sequence>
<feature type="compositionally biased region" description="Polar residues" evidence="1">
    <location>
        <begin position="346"/>
        <end position="367"/>
    </location>
</feature>
<feature type="compositionally biased region" description="Pro residues" evidence="1">
    <location>
        <begin position="93"/>
        <end position="113"/>
    </location>
</feature>
<feature type="compositionally biased region" description="Polar residues" evidence="1">
    <location>
        <begin position="279"/>
        <end position="297"/>
    </location>
</feature>
<dbReference type="Proteomes" id="UP001608902">
    <property type="component" value="Unassembled WGS sequence"/>
</dbReference>
<organism evidence="2 3">
    <name type="scientific">Gnathostoma spinigerum</name>
    <dbReference type="NCBI Taxonomy" id="75299"/>
    <lineage>
        <taxon>Eukaryota</taxon>
        <taxon>Metazoa</taxon>
        <taxon>Ecdysozoa</taxon>
        <taxon>Nematoda</taxon>
        <taxon>Chromadorea</taxon>
        <taxon>Rhabditida</taxon>
        <taxon>Spirurina</taxon>
        <taxon>Gnathostomatomorpha</taxon>
        <taxon>Gnathostomatoidea</taxon>
        <taxon>Gnathostomatidae</taxon>
        <taxon>Gnathostoma</taxon>
    </lineage>
</organism>
<dbReference type="AlphaFoldDB" id="A0ABD6E7F0"/>
<comment type="caution">
    <text evidence="2">The sequence shown here is derived from an EMBL/GenBank/DDBJ whole genome shotgun (WGS) entry which is preliminary data.</text>
</comment>